<evidence type="ECO:0000313" key="12">
    <source>
        <dbReference type="EMBL" id="AIU72206.1"/>
    </source>
</evidence>
<keyword evidence="2 8" id="KW-0997">Cell inner membrane</keyword>
<keyword evidence="3 8" id="KW-0132">Cell division</keyword>
<dbReference type="PATRIC" id="fig|1453496.5.peg.1444"/>
<evidence type="ECO:0000259" key="11">
    <source>
        <dbReference type="SMART" id="SM00771"/>
    </source>
</evidence>
<dbReference type="CDD" id="cd00231">
    <property type="entry name" value="ZipA"/>
    <property type="match status" value="1"/>
</dbReference>
<dbReference type="FunFam" id="3.30.1400.10:FF:000001">
    <property type="entry name" value="Cell division protein ZipA"/>
    <property type="match status" value="1"/>
</dbReference>
<feature type="compositionally biased region" description="Basic and acidic residues" evidence="10">
    <location>
        <begin position="37"/>
        <end position="51"/>
    </location>
</feature>
<comment type="subcellular location">
    <subcellularLocation>
        <location evidence="8">Cell inner membrane</location>
        <topology evidence="8">Single-pass type I membrane protein</topology>
    </subcellularLocation>
    <text evidence="8">Localizes to the Z ring in an FtsZ-dependent manner.</text>
</comment>
<dbReference type="GO" id="GO:0032153">
    <property type="term" value="C:cell division site"/>
    <property type="evidence" value="ECO:0007669"/>
    <property type="project" value="UniProtKB-UniRule"/>
</dbReference>
<comment type="subunit">
    <text evidence="8">Interacts with FtsZ via their C-terminal domains.</text>
</comment>
<dbReference type="GO" id="GO:0000917">
    <property type="term" value="P:division septum assembly"/>
    <property type="evidence" value="ECO:0007669"/>
    <property type="project" value="TreeGrafter"/>
</dbReference>
<comment type="function">
    <text evidence="8 9">Essential cell division protein that stabilizes the FtsZ protofilaments by cross-linking them and that serves as a cytoplasmic membrane anchor for the Z ring. Also required for the recruitment to the septal ring of downstream cell division proteins.</text>
</comment>
<keyword evidence="6 8" id="KW-0472">Membrane</keyword>
<dbReference type="EMBL" id="CP009706">
    <property type="protein sequence ID" value="AIU72206.1"/>
    <property type="molecule type" value="Genomic_DNA"/>
</dbReference>
<protein>
    <recommendedName>
        <fullName evidence="8 9">Cell division protein ZipA</fullName>
    </recommendedName>
</protein>
<reference evidence="12 13" key="1">
    <citation type="journal article" date="2014" name="Gut Pathog.">
        <title>Gene clusters of Hafnia alvei strain FB1 important in survival and pathogenesis: a draft genome perspective.</title>
        <authorList>
            <person name="Tan J.Y."/>
            <person name="Yin W.F."/>
            <person name="Chan K.G."/>
        </authorList>
    </citation>
    <scope>NUCLEOTIDE SEQUENCE [LARGE SCALE GENOMIC DNA]</scope>
    <source>
        <strain evidence="12 13">FB1</strain>
    </source>
</reference>
<dbReference type="GO" id="GO:0043093">
    <property type="term" value="P:FtsZ-dependent cytokinesis"/>
    <property type="evidence" value="ECO:0007669"/>
    <property type="project" value="UniProtKB-UniRule"/>
</dbReference>
<dbReference type="Pfam" id="PF04354">
    <property type="entry name" value="ZipA_C"/>
    <property type="match status" value="1"/>
</dbReference>
<comment type="similarity">
    <text evidence="8 9">Belongs to the ZipA family.</text>
</comment>
<dbReference type="RefSeq" id="WP_025800772.1">
    <property type="nucleotide sequence ID" value="NZ_CP009706.1"/>
</dbReference>
<dbReference type="GO" id="GO:0005886">
    <property type="term" value="C:plasma membrane"/>
    <property type="evidence" value="ECO:0007669"/>
    <property type="project" value="UniProtKB-SubCell"/>
</dbReference>
<dbReference type="NCBIfam" id="TIGR02205">
    <property type="entry name" value="septum_zipA"/>
    <property type="match status" value="1"/>
</dbReference>
<keyword evidence="4 8" id="KW-0812">Transmembrane</keyword>
<dbReference type="PANTHER" id="PTHR38685">
    <property type="entry name" value="CELL DIVISION PROTEIN ZIPA"/>
    <property type="match status" value="1"/>
</dbReference>
<dbReference type="eggNOG" id="COG3115">
    <property type="taxonomic scope" value="Bacteria"/>
</dbReference>
<dbReference type="HOGENOM" id="CLU_030174_1_0_6"/>
<dbReference type="InterPro" id="IPR011919">
    <property type="entry name" value="Cell_div_ZipA"/>
</dbReference>
<evidence type="ECO:0000256" key="1">
    <source>
        <dbReference type="ARBA" id="ARBA00022475"/>
    </source>
</evidence>
<dbReference type="PANTHER" id="PTHR38685:SF1">
    <property type="entry name" value="CELL DIVISION PROTEIN ZIPA"/>
    <property type="match status" value="1"/>
</dbReference>
<dbReference type="KEGG" id="hav:AT03_07230"/>
<feature type="domain" description="ZipA C-terminal FtsZ-binding" evidence="11">
    <location>
        <begin position="200"/>
        <end position="330"/>
    </location>
</feature>
<evidence type="ECO:0000256" key="8">
    <source>
        <dbReference type="HAMAP-Rule" id="MF_00509"/>
    </source>
</evidence>
<name>A0A097R0F6_HAFAL</name>
<evidence type="ECO:0000256" key="4">
    <source>
        <dbReference type="ARBA" id="ARBA00022692"/>
    </source>
</evidence>
<dbReference type="OrthoDB" id="7054914at2"/>
<sequence length="339" mass="37614">MMQDLRLILIVVGAVAIIALLLHGLWTSRKERSSLFRDRPAKKTKKQRDEQPLADLDEGVGEVRVQRSSNPVQKPVEPAFGQFSASQDERPDPLDTARAPSRPAAQPSSVVPEQREHSDPLLGDALFGDDDEDDYRRPSKPVRHSQPAEPVIQPKQQPAHYAEEENEPEAPHVTSSYDDEYEEEAPQAVPDVAPEPEKITETVLVLHVAAHHGSVIGGEVLLQSVLQSGFQFGAMNIFHRHLNPAGSGPVLFSMANMVKPGNFDPDNMSDFTTPGISFFMMVPSYGDANQNFKLMLQSAQRIADDVGGVVLDDERRMMTPQKLEIYKARIREVLDNTAK</sequence>
<evidence type="ECO:0000256" key="3">
    <source>
        <dbReference type="ARBA" id="ARBA00022618"/>
    </source>
</evidence>
<dbReference type="InterPro" id="IPR036765">
    <property type="entry name" value="ZipA_FtsZ-bd_C_sf"/>
</dbReference>
<evidence type="ECO:0000256" key="7">
    <source>
        <dbReference type="ARBA" id="ARBA00023306"/>
    </source>
</evidence>
<evidence type="ECO:0000256" key="6">
    <source>
        <dbReference type="ARBA" id="ARBA00023136"/>
    </source>
</evidence>
<dbReference type="GeneID" id="56891082"/>
<evidence type="ECO:0000256" key="9">
    <source>
        <dbReference type="RuleBase" id="RU003612"/>
    </source>
</evidence>
<dbReference type="Gene3D" id="3.30.1400.10">
    <property type="entry name" value="ZipA, C-terminal FtsZ-binding domain"/>
    <property type="match status" value="1"/>
</dbReference>
<evidence type="ECO:0000256" key="5">
    <source>
        <dbReference type="ARBA" id="ARBA00022989"/>
    </source>
</evidence>
<dbReference type="AlphaFoldDB" id="A0A097R0F6"/>
<keyword evidence="1 8" id="KW-1003">Cell membrane</keyword>
<evidence type="ECO:0000256" key="2">
    <source>
        <dbReference type="ARBA" id="ARBA00022519"/>
    </source>
</evidence>
<keyword evidence="13" id="KW-1185">Reference proteome</keyword>
<proteinExistence type="inferred from homology"/>
<feature type="region of interest" description="Disordered" evidence="10">
    <location>
        <begin position="37"/>
        <end position="194"/>
    </location>
</feature>
<organism evidence="12 13">
    <name type="scientific">Hafnia alvei FB1</name>
    <dbReference type="NCBI Taxonomy" id="1453496"/>
    <lineage>
        <taxon>Bacteria</taxon>
        <taxon>Pseudomonadati</taxon>
        <taxon>Pseudomonadota</taxon>
        <taxon>Gammaproteobacteria</taxon>
        <taxon>Enterobacterales</taxon>
        <taxon>Hafniaceae</taxon>
        <taxon>Hafnia</taxon>
    </lineage>
</organism>
<keyword evidence="5 8" id="KW-1133">Transmembrane helix</keyword>
<accession>A0A097R0F6</accession>
<feature type="transmembrane region" description="Helical" evidence="8">
    <location>
        <begin position="7"/>
        <end position="26"/>
    </location>
</feature>
<dbReference type="SUPFAM" id="SSF64383">
    <property type="entry name" value="Cell-division protein ZipA, C-terminal domain"/>
    <property type="match status" value="1"/>
</dbReference>
<dbReference type="InterPro" id="IPR007449">
    <property type="entry name" value="ZipA_FtsZ-bd_C"/>
</dbReference>
<feature type="compositionally biased region" description="Low complexity" evidence="10">
    <location>
        <begin position="97"/>
        <end position="112"/>
    </location>
</feature>
<keyword evidence="7 8" id="KW-0131">Cell cycle</keyword>
<dbReference type="HAMAP" id="MF_00509">
    <property type="entry name" value="ZipA"/>
    <property type="match status" value="1"/>
</dbReference>
<dbReference type="SMART" id="SM00771">
    <property type="entry name" value="ZipA_C"/>
    <property type="match status" value="1"/>
</dbReference>
<evidence type="ECO:0000313" key="13">
    <source>
        <dbReference type="Proteomes" id="UP000029986"/>
    </source>
</evidence>
<dbReference type="Proteomes" id="UP000029986">
    <property type="component" value="Chromosome"/>
</dbReference>
<evidence type="ECO:0000256" key="10">
    <source>
        <dbReference type="SAM" id="MobiDB-lite"/>
    </source>
</evidence>
<gene>
    <name evidence="8" type="primary">zipA</name>
    <name evidence="12" type="ORF">AT03_07230</name>
</gene>